<feature type="domain" description="AAA+ ATPase" evidence="3">
    <location>
        <begin position="54"/>
        <end position="175"/>
    </location>
</feature>
<dbReference type="Pfam" id="PF05496">
    <property type="entry name" value="RuvB_N"/>
    <property type="match status" value="1"/>
</dbReference>
<dbReference type="InterPro" id="IPR008921">
    <property type="entry name" value="DNA_pol3_clamp-load_cplx_C"/>
</dbReference>
<comment type="caution">
    <text evidence="4">The sequence shown here is derived from an EMBL/GenBank/DDBJ whole genome shotgun (WGS) entry which is preliminary data.</text>
</comment>
<dbReference type="InterPro" id="IPR008824">
    <property type="entry name" value="RuvB-like_N"/>
</dbReference>
<keyword evidence="1" id="KW-0547">Nucleotide-binding</keyword>
<dbReference type="Pfam" id="PF12002">
    <property type="entry name" value="MgsA_C"/>
    <property type="match status" value="1"/>
</dbReference>
<evidence type="ECO:0000256" key="2">
    <source>
        <dbReference type="ARBA" id="ARBA00022840"/>
    </source>
</evidence>
<dbReference type="Gene3D" id="1.10.3710.10">
    <property type="entry name" value="DNA polymerase III clamp loader subunits, C-terminal domain"/>
    <property type="match status" value="1"/>
</dbReference>
<dbReference type="Gene3D" id="1.20.272.10">
    <property type="match status" value="1"/>
</dbReference>
<evidence type="ECO:0000256" key="1">
    <source>
        <dbReference type="ARBA" id="ARBA00022741"/>
    </source>
</evidence>
<evidence type="ECO:0000313" key="5">
    <source>
        <dbReference type="Proteomes" id="UP001258181"/>
    </source>
</evidence>
<dbReference type="Pfam" id="PF16193">
    <property type="entry name" value="AAA_assoc_2"/>
    <property type="match status" value="1"/>
</dbReference>
<dbReference type="Proteomes" id="UP001258181">
    <property type="component" value="Unassembled WGS sequence"/>
</dbReference>
<protein>
    <submittedName>
        <fullName evidence="4">ATPase</fullName>
    </submittedName>
</protein>
<dbReference type="NCBIfam" id="NF009881">
    <property type="entry name" value="PRK13341.1-2"/>
    <property type="match status" value="1"/>
</dbReference>
<organism evidence="4 5">
    <name type="scientific">Fictibacillus barbaricus</name>
    <dbReference type="NCBI Taxonomy" id="182136"/>
    <lineage>
        <taxon>Bacteria</taxon>
        <taxon>Bacillati</taxon>
        <taxon>Bacillota</taxon>
        <taxon>Bacilli</taxon>
        <taxon>Bacillales</taxon>
        <taxon>Fictibacillaceae</taxon>
        <taxon>Fictibacillus</taxon>
    </lineage>
</organism>
<dbReference type="Gene3D" id="3.40.50.300">
    <property type="entry name" value="P-loop containing nucleotide triphosphate hydrolases"/>
    <property type="match status" value="1"/>
</dbReference>
<dbReference type="InterPro" id="IPR051314">
    <property type="entry name" value="AAA_ATPase_RarA/MGS1/WRNIP1"/>
</dbReference>
<keyword evidence="5" id="KW-1185">Reference proteome</keyword>
<dbReference type="CDD" id="cd00009">
    <property type="entry name" value="AAA"/>
    <property type="match status" value="1"/>
</dbReference>
<evidence type="ECO:0000259" key="3">
    <source>
        <dbReference type="SMART" id="SM00382"/>
    </source>
</evidence>
<dbReference type="SMART" id="SM00382">
    <property type="entry name" value="AAA"/>
    <property type="match status" value="1"/>
</dbReference>
<dbReference type="CDD" id="cd18139">
    <property type="entry name" value="HLD_clamp_RarA"/>
    <property type="match status" value="1"/>
</dbReference>
<name>A0ABU1U2E7_9BACL</name>
<sequence length="447" mass="50347">MKRMDLFSFKEGSSDSLRRPLANRMRPRKIQEFIGQEHIAGEGKLLRRAIEADQLTPMIFFGPPGTGKTTLARIIANSTSAWFEQLNAVTSGVADLKVVMAAAKDRLLLEDKKTVLFIDEIHRFNKNQQDALLPYVEDGTVILIGATTESPMFEINPALLSRSRLFRFEPLTDKHVKQVIEQALKDPERGYGKHPIQMDEDALAHLVSISNGDARTALNAVELAVLTTKPDKNGNIVITLEIAEESIQQRVLQYDKKGDNHYDTVSAFIKSIRGSDPDAALYWLAKMIYAGEEPRFIARRLMVHAAEDIGLADPNALLVAHAASYAADFIGMPEARIPLAEATVYLATAPKSNKVIMGIDKAMDTVKKEKTGLVPIHLRDAHYKGAKELKHGEDYKYPHNFEDGYIPQEYLPKHLQGKTFYEPTERGYEKNIKRRLDYFNERKKKGM</sequence>
<dbReference type="Gene3D" id="1.10.8.60">
    <property type="match status" value="1"/>
</dbReference>
<dbReference type="SUPFAM" id="SSF48019">
    <property type="entry name" value="post-AAA+ oligomerization domain-like"/>
    <property type="match status" value="1"/>
</dbReference>
<proteinExistence type="predicted"/>
<dbReference type="InterPro" id="IPR032423">
    <property type="entry name" value="AAA_assoc_2"/>
</dbReference>
<dbReference type="InterPro" id="IPR021886">
    <property type="entry name" value="MgsA_C"/>
</dbReference>
<dbReference type="PANTHER" id="PTHR13779">
    <property type="entry name" value="WERNER HELICASE-INTERACTING PROTEIN 1 FAMILY MEMBER"/>
    <property type="match status" value="1"/>
</dbReference>
<reference evidence="4 5" key="1">
    <citation type="submission" date="2023-07" db="EMBL/GenBank/DDBJ databases">
        <title>Sorghum-associated microbial communities from plants grown in Nebraska, USA.</title>
        <authorList>
            <person name="Schachtman D."/>
        </authorList>
    </citation>
    <scope>NUCLEOTIDE SEQUENCE [LARGE SCALE GENOMIC DNA]</scope>
    <source>
        <strain evidence="4 5">BE211</strain>
    </source>
</reference>
<dbReference type="PANTHER" id="PTHR13779:SF7">
    <property type="entry name" value="ATPASE WRNIP1"/>
    <property type="match status" value="1"/>
</dbReference>
<dbReference type="SUPFAM" id="SSF52540">
    <property type="entry name" value="P-loop containing nucleoside triphosphate hydrolases"/>
    <property type="match status" value="1"/>
</dbReference>
<dbReference type="InterPro" id="IPR003593">
    <property type="entry name" value="AAA+_ATPase"/>
</dbReference>
<dbReference type="EMBL" id="JAVDWA010000004">
    <property type="protein sequence ID" value="MDR7073617.1"/>
    <property type="molecule type" value="Genomic_DNA"/>
</dbReference>
<gene>
    <name evidence="4" type="ORF">J2X07_002604</name>
</gene>
<dbReference type="InterPro" id="IPR027417">
    <property type="entry name" value="P-loop_NTPase"/>
</dbReference>
<keyword evidence="2" id="KW-0067">ATP-binding</keyword>
<accession>A0ABU1U2E7</accession>
<evidence type="ECO:0000313" key="4">
    <source>
        <dbReference type="EMBL" id="MDR7073617.1"/>
    </source>
</evidence>